<evidence type="ECO:0000256" key="1">
    <source>
        <dbReference type="ARBA" id="ARBA00010641"/>
    </source>
</evidence>
<evidence type="ECO:0000256" key="4">
    <source>
        <dbReference type="ARBA" id="ARBA00023163"/>
    </source>
</evidence>
<protein>
    <submittedName>
        <fullName evidence="6">RNA polymerase sigma-70 factor (ECF subfamily)</fullName>
    </submittedName>
</protein>
<dbReference type="InterPro" id="IPR013324">
    <property type="entry name" value="RNA_pol_sigma_r3/r4-like"/>
</dbReference>
<dbReference type="RefSeq" id="WP_124317568.1">
    <property type="nucleotide sequence ID" value="NZ_AP028155.1"/>
</dbReference>
<dbReference type="SUPFAM" id="SSF88659">
    <property type="entry name" value="Sigma3 and sigma4 domains of RNA polymerase sigma factors"/>
    <property type="match status" value="1"/>
</dbReference>
<dbReference type="InterPro" id="IPR013249">
    <property type="entry name" value="RNA_pol_sigma70_r4_t2"/>
</dbReference>
<accession>A0A7W6HWP6</accession>
<dbReference type="SUPFAM" id="SSF88946">
    <property type="entry name" value="Sigma2 domain of RNA polymerase sigma factors"/>
    <property type="match status" value="1"/>
</dbReference>
<evidence type="ECO:0000313" key="7">
    <source>
        <dbReference type="Proteomes" id="UP000546007"/>
    </source>
</evidence>
<dbReference type="InterPro" id="IPR013325">
    <property type="entry name" value="RNA_pol_sigma_r2"/>
</dbReference>
<evidence type="ECO:0000256" key="2">
    <source>
        <dbReference type="ARBA" id="ARBA00023015"/>
    </source>
</evidence>
<evidence type="ECO:0000256" key="3">
    <source>
        <dbReference type="ARBA" id="ARBA00023082"/>
    </source>
</evidence>
<reference evidence="6 7" key="1">
    <citation type="submission" date="2020-08" db="EMBL/GenBank/DDBJ databases">
        <title>Genomic Encyclopedia of Type Strains, Phase IV (KMG-IV): sequencing the most valuable type-strain genomes for metagenomic binning, comparative biology and taxonomic classification.</title>
        <authorList>
            <person name="Goeker M."/>
        </authorList>
    </citation>
    <scope>NUCLEOTIDE SEQUENCE [LARGE SCALE GENOMIC DNA]</scope>
    <source>
        <strain evidence="6 7">DSM 105721</strain>
    </source>
</reference>
<dbReference type="InterPro" id="IPR000792">
    <property type="entry name" value="Tscrpt_reg_LuxR_C"/>
</dbReference>
<dbReference type="InterPro" id="IPR036388">
    <property type="entry name" value="WH-like_DNA-bd_sf"/>
</dbReference>
<keyword evidence="2" id="KW-0805">Transcription regulation</keyword>
<dbReference type="OrthoDB" id="1094598at2"/>
<dbReference type="GO" id="GO:0006352">
    <property type="term" value="P:DNA-templated transcription initiation"/>
    <property type="evidence" value="ECO:0007669"/>
    <property type="project" value="InterPro"/>
</dbReference>
<dbReference type="AlphaFoldDB" id="A0A7W6HWP6"/>
<evidence type="ECO:0000259" key="5">
    <source>
        <dbReference type="SMART" id="SM00421"/>
    </source>
</evidence>
<dbReference type="Pfam" id="PF08281">
    <property type="entry name" value="Sigma70_r4_2"/>
    <property type="match status" value="1"/>
</dbReference>
<keyword evidence="7" id="KW-1185">Reference proteome</keyword>
<comment type="caution">
    <text evidence="6">The sequence shown here is derived from an EMBL/GenBank/DDBJ whole genome shotgun (WGS) entry which is preliminary data.</text>
</comment>
<dbReference type="InterPro" id="IPR039425">
    <property type="entry name" value="RNA_pol_sigma-70-like"/>
</dbReference>
<dbReference type="Pfam" id="PF04542">
    <property type="entry name" value="Sigma70_r2"/>
    <property type="match status" value="1"/>
</dbReference>
<dbReference type="Proteomes" id="UP000546007">
    <property type="component" value="Unassembled WGS sequence"/>
</dbReference>
<dbReference type="Gene3D" id="1.10.10.10">
    <property type="entry name" value="Winged helix-like DNA-binding domain superfamily/Winged helix DNA-binding domain"/>
    <property type="match status" value="1"/>
</dbReference>
<dbReference type="GO" id="GO:0003677">
    <property type="term" value="F:DNA binding"/>
    <property type="evidence" value="ECO:0007669"/>
    <property type="project" value="InterPro"/>
</dbReference>
<dbReference type="InterPro" id="IPR014284">
    <property type="entry name" value="RNA_pol_sigma-70_dom"/>
</dbReference>
<feature type="domain" description="HTH luxR-type" evidence="5">
    <location>
        <begin position="123"/>
        <end position="183"/>
    </location>
</feature>
<dbReference type="NCBIfam" id="TIGR02937">
    <property type="entry name" value="sigma70-ECF"/>
    <property type="match status" value="1"/>
</dbReference>
<dbReference type="Gene3D" id="1.10.1740.10">
    <property type="match status" value="1"/>
</dbReference>
<dbReference type="GO" id="GO:0016987">
    <property type="term" value="F:sigma factor activity"/>
    <property type="evidence" value="ECO:0007669"/>
    <property type="project" value="UniProtKB-KW"/>
</dbReference>
<gene>
    <name evidence="6" type="ORF">GGR14_002143</name>
</gene>
<sequence>MREIDQRICELLRVRKIEGMELLFKEYYKPLVVWGATFVSDVQRSEDIVQDFFVKLWEKSLTDKLFPDSLKSYLFASVRNLALNQLERLDPLKQACDIAYYESPWEEYDNFEEEVFQRVEVELKKLPPRTQEIIRCVYLKGMKYKEVAEKLGISVATVNSLLVKALKKLRQQSDNESELAVYLFFLEKRLFSSK</sequence>
<evidence type="ECO:0000313" key="6">
    <source>
        <dbReference type="EMBL" id="MBB4026349.1"/>
    </source>
</evidence>
<comment type="similarity">
    <text evidence="1">Belongs to the sigma-70 factor family. ECF subfamily.</text>
</comment>
<dbReference type="PANTHER" id="PTHR43133:SF46">
    <property type="entry name" value="RNA POLYMERASE SIGMA-70 FACTOR ECF SUBFAMILY"/>
    <property type="match status" value="1"/>
</dbReference>
<name>A0A7W6HWP6_9BACT</name>
<keyword evidence="3" id="KW-0731">Sigma factor</keyword>
<dbReference type="SMART" id="SM00421">
    <property type="entry name" value="HTH_LUXR"/>
    <property type="match status" value="1"/>
</dbReference>
<dbReference type="InterPro" id="IPR007627">
    <property type="entry name" value="RNA_pol_sigma70_r2"/>
</dbReference>
<organism evidence="6 7">
    <name type="scientific">Butyricimonas faecihominis</name>
    <dbReference type="NCBI Taxonomy" id="1472416"/>
    <lineage>
        <taxon>Bacteria</taxon>
        <taxon>Pseudomonadati</taxon>
        <taxon>Bacteroidota</taxon>
        <taxon>Bacteroidia</taxon>
        <taxon>Bacteroidales</taxon>
        <taxon>Odoribacteraceae</taxon>
        <taxon>Butyricimonas</taxon>
    </lineage>
</organism>
<dbReference type="CDD" id="cd06171">
    <property type="entry name" value="Sigma70_r4"/>
    <property type="match status" value="1"/>
</dbReference>
<dbReference type="GeneID" id="93102012"/>
<keyword evidence="4" id="KW-0804">Transcription</keyword>
<dbReference type="PANTHER" id="PTHR43133">
    <property type="entry name" value="RNA POLYMERASE ECF-TYPE SIGMA FACTO"/>
    <property type="match status" value="1"/>
</dbReference>
<proteinExistence type="inferred from homology"/>
<dbReference type="EMBL" id="JACIES010000005">
    <property type="protein sequence ID" value="MBB4026349.1"/>
    <property type="molecule type" value="Genomic_DNA"/>
</dbReference>